<evidence type="ECO:0000313" key="9">
    <source>
        <dbReference type="EMBL" id="CAF1058283.1"/>
    </source>
</evidence>
<comment type="cofactor">
    <cofactor evidence="1">
        <name>Fe(2+)</name>
        <dbReference type="ChEBI" id="CHEBI:29033"/>
    </cofactor>
</comment>
<evidence type="ECO:0000256" key="1">
    <source>
        <dbReference type="ARBA" id="ARBA00001954"/>
    </source>
</evidence>
<organism evidence="9 12">
    <name type="scientific">Didymodactylos carnosus</name>
    <dbReference type="NCBI Taxonomy" id="1234261"/>
    <lineage>
        <taxon>Eukaryota</taxon>
        <taxon>Metazoa</taxon>
        <taxon>Spiralia</taxon>
        <taxon>Gnathifera</taxon>
        <taxon>Rotifera</taxon>
        <taxon>Eurotatoria</taxon>
        <taxon>Bdelloidea</taxon>
        <taxon>Philodinida</taxon>
        <taxon>Philodinidae</taxon>
        <taxon>Didymodactylos</taxon>
    </lineage>
</organism>
<dbReference type="EMBL" id="CAJOBA010002209">
    <property type="protein sequence ID" value="CAF3635002.1"/>
    <property type="molecule type" value="Genomic_DNA"/>
</dbReference>
<evidence type="ECO:0000256" key="6">
    <source>
        <dbReference type="ARBA" id="ARBA00023002"/>
    </source>
</evidence>
<dbReference type="EMBL" id="CAJOBC010004417">
    <property type="protein sequence ID" value="CAF3827008.1"/>
    <property type="molecule type" value="Genomic_DNA"/>
</dbReference>
<dbReference type="InterPro" id="IPR010329">
    <property type="entry name" value="3hydroanth_dOase"/>
</dbReference>
<name>A0A814L1P3_9BILA</name>
<dbReference type="Proteomes" id="UP000663829">
    <property type="component" value="Unassembled WGS sequence"/>
</dbReference>
<dbReference type="PANTHER" id="PTHR15497">
    <property type="entry name" value="3-HYDROXYANTHRANILATE 3,4-DIOXYGENASE"/>
    <property type="match status" value="1"/>
</dbReference>
<dbReference type="CDD" id="cd06123">
    <property type="entry name" value="cupin_HAO"/>
    <property type="match status" value="1"/>
</dbReference>
<dbReference type="PANTHER" id="PTHR15497:SF1">
    <property type="entry name" value="3-HYDROXYANTHRANILATE 3,4-DIOXYGENASE"/>
    <property type="match status" value="1"/>
</dbReference>
<evidence type="ECO:0008006" key="13">
    <source>
        <dbReference type="Google" id="ProtNLM"/>
    </source>
</evidence>
<keyword evidence="5" id="KW-0223">Dioxygenase</keyword>
<dbReference type="AlphaFoldDB" id="A0A814L1P3"/>
<dbReference type="EMBL" id="CAJNOQ010004417">
    <property type="protein sequence ID" value="CAF1058283.1"/>
    <property type="molecule type" value="Genomic_DNA"/>
</dbReference>
<protein>
    <recommendedName>
        <fullName evidence="13">3-hydroxyanthranilate 3,4-dioxygenase</fullName>
    </recommendedName>
</protein>
<dbReference type="SUPFAM" id="SSF51182">
    <property type="entry name" value="RmlC-like cupins"/>
    <property type="match status" value="1"/>
</dbReference>
<dbReference type="GO" id="GO:0005737">
    <property type="term" value="C:cytoplasm"/>
    <property type="evidence" value="ECO:0007669"/>
    <property type="project" value="TreeGrafter"/>
</dbReference>
<dbReference type="OrthoDB" id="204928at2759"/>
<dbReference type="Proteomes" id="UP000681722">
    <property type="component" value="Unassembled WGS sequence"/>
</dbReference>
<dbReference type="Proteomes" id="UP000682733">
    <property type="component" value="Unassembled WGS sequence"/>
</dbReference>
<keyword evidence="6" id="KW-0560">Oxidoreductase</keyword>
<dbReference type="NCBIfam" id="TIGR03037">
    <property type="entry name" value="anthran_nbaC"/>
    <property type="match status" value="1"/>
</dbReference>
<dbReference type="InterPro" id="IPR014710">
    <property type="entry name" value="RmlC-like_jellyroll"/>
</dbReference>
<comment type="function">
    <text evidence="2">Catalyzes the oxidative ring opening of 3-hydroxyanthranilate to 2-amino-3-carboxymuconate semialdehyde, which spontaneously cyclizes to quinolinate.</text>
</comment>
<evidence type="ECO:0000313" key="12">
    <source>
        <dbReference type="Proteomes" id="UP000663829"/>
    </source>
</evidence>
<accession>A0A814L1P3</accession>
<dbReference type="GO" id="GO:0034354">
    <property type="term" value="P:'de novo' NAD+ biosynthetic process from L-tryptophan"/>
    <property type="evidence" value="ECO:0007669"/>
    <property type="project" value="TreeGrafter"/>
</dbReference>
<reference evidence="9" key="1">
    <citation type="submission" date="2021-02" db="EMBL/GenBank/DDBJ databases">
        <authorList>
            <person name="Nowell W R."/>
        </authorList>
    </citation>
    <scope>NUCLEOTIDE SEQUENCE</scope>
</reference>
<dbReference type="GO" id="GO:0005506">
    <property type="term" value="F:iron ion binding"/>
    <property type="evidence" value="ECO:0007669"/>
    <property type="project" value="InterPro"/>
</dbReference>
<gene>
    <name evidence="9" type="ORF">GPM918_LOCUS16644</name>
    <name evidence="8" type="ORF">OVA965_LOCUS7079</name>
    <name evidence="11" type="ORF">SRO942_LOCUS16646</name>
    <name evidence="10" type="ORF">TMI583_LOCUS7075</name>
</gene>
<evidence type="ECO:0000313" key="10">
    <source>
        <dbReference type="EMBL" id="CAF3635002.1"/>
    </source>
</evidence>
<evidence type="ECO:0000256" key="4">
    <source>
        <dbReference type="ARBA" id="ARBA00022723"/>
    </source>
</evidence>
<keyword evidence="4" id="KW-0479">Metal-binding</keyword>
<dbReference type="GO" id="GO:0000334">
    <property type="term" value="F:3-hydroxyanthranilate 3,4-dioxygenase activity"/>
    <property type="evidence" value="ECO:0007669"/>
    <property type="project" value="InterPro"/>
</dbReference>
<keyword evidence="7" id="KW-0408">Iron</keyword>
<dbReference type="Proteomes" id="UP000677228">
    <property type="component" value="Unassembled WGS sequence"/>
</dbReference>
<dbReference type="GO" id="GO:0046874">
    <property type="term" value="P:quinolinate metabolic process"/>
    <property type="evidence" value="ECO:0007669"/>
    <property type="project" value="TreeGrafter"/>
</dbReference>
<evidence type="ECO:0000256" key="3">
    <source>
        <dbReference type="ARBA" id="ARBA00022642"/>
    </source>
</evidence>
<evidence type="ECO:0000256" key="5">
    <source>
        <dbReference type="ARBA" id="ARBA00022964"/>
    </source>
</evidence>
<dbReference type="Pfam" id="PF06052">
    <property type="entry name" value="3-HAO"/>
    <property type="match status" value="1"/>
</dbReference>
<keyword evidence="3" id="KW-0662">Pyridine nucleotide biosynthesis</keyword>
<keyword evidence="12" id="KW-1185">Reference proteome</keyword>
<evidence type="ECO:0000313" key="11">
    <source>
        <dbReference type="EMBL" id="CAF3827008.1"/>
    </source>
</evidence>
<dbReference type="InterPro" id="IPR011051">
    <property type="entry name" value="RmlC_Cupin_sf"/>
</dbReference>
<evidence type="ECO:0000313" key="8">
    <source>
        <dbReference type="EMBL" id="CAF0849755.1"/>
    </source>
</evidence>
<dbReference type="Gene3D" id="2.60.120.10">
    <property type="entry name" value="Jelly Rolls"/>
    <property type="match status" value="1"/>
</dbReference>
<evidence type="ECO:0000256" key="2">
    <source>
        <dbReference type="ARBA" id="ARBA00002752"/>
    </source>
</evidence>
<sequence length="285" mass="33629">MYSVQVVAEPQIGHNEQLSVMFVGGPNQRKDYHIEEGEELFYQTKGDMCLKVVEQGKSRDIIIKEGQIFLLPARIPHSPNRFENTVGLVIERRRTEEELDGLRYYVDDQNTDRLFERWFHVTNLGTQLPPLIKEYFTSEEYHTRKPREDSFPKVTPFPIDDKISVGDPFYLSDWLTKHSEDLKNGPVSLFPDKFQMQVIVRSNGDHTIQSQIELWLWQIRGKSTIRNNTENESYNLNETDALYLNANSKHLHKQILKNTHFRLQKYYTIRNDAPLLFQKMINRIN</sequence>
<proteinExistence type="predicted"/>
<evidence type="ECO:0000256" key="7">
    <source>
        <dbReference type="ARBA" id="ARBA00023004"/>
    </source>
</evidence>
<dbReference type="EMBL" id="CAJNOK010002209">
    <property type="protein sequence ID" value="CAF0849755.1"/>
    <property type="molecule type" value="Genomic_DNA"/>
</dbReference>
<comment type="caution">
    <text evidence="9">The sequence shown here is derived from an EMBL/GenBank/DDBJ whole genome shotgun (WGS) entry which is preliminary data.</text>
</comment>